<dbReference type="AlphaFoldDB" id="A0A552U898"/>
<evidence type="ECO:0000256" key="1">
    <source>
        <dbReference type="ARBA" id="ARBA00008000"/>
    </source>
</evidence>
<reference evidence="5 6" key="1">
    <citation type="submission" date="2019-07" db="EMBL/GenBank/DDBJ databases">
        <title>Novel species isolated from glacier.</title>
        <authorList>
            <person name="Liu Q."/>
            <person name="Xin Y.-H."/>
        </authorList>
    </citation>
    <scope>NUCLEOTIDE SEQUENCE [LARGE SCALE GENOMIC DNA]</scope>
    <source>
        <strain evidence="5 6">LB1R16</strain>
    </source>
</reference>
<evidence type="ECO:0000256" key="3">
    <source>
        <dbReference type="ARBA" id="ARBA00022827"/>
    </source>
</evidence>
<gene>
    <name evidence="5" type="ORF">FMM06_12110</name>
</gene>
<sequence length="541" mass="56808">MTSRQDHAVATAPLPNSPAAALKAVFAAIVGADHVRDDEASLRLHSEDIYEAAALTAMLIVAPGSLDELSDVVAAAHEARVAIAPRGGGMSYTASYLPQTDTTVSLDMRRMNRVLAISAEDMTVTVEGGCTWLALNEALKPLGLRTPFWGPMSGIYSTIGGGLSQGNAMFGAGHYGTSTESMIALTMVLGDGRVLRTGARGPDGDTPFYRHYGPDVAGLFCGDSGTLGIKAEVTLRLIRIPPFEDYASFSFKSGEALLRALAEIARAGIACETCGFDPGLTKVRMRRMSLLSDVKTLGAVLGKQGNLGKGLLAAAKVALGGRNFIAADDYPLHIVAEGRSKEGVAADIAAARAIAKRFDGVETPNSIARVIRAMPFPVPNSMLGPDGESWAPVHGMVSLSNGPAMFADIQAMFAAMAPEFAAHGITTGYLFTSLSTNALTIEPVFFWPHGYRPVHASLMDANYIAGLPKLAANPAATAVVSAARAGVKAITRKYGGAHFQIGRAYDYRASRDEATCELLDTVKAFADPDRQFNPGGLGFGP</sequence>
<dbReference type="GO" id="GO:0071949">
    <property type="term" value="F:FAD binding"/>
    <property type="evidence" value="ECO:0007669"/>
    <property type="project" value="InterPro"/>
</dbReference>
<evidence type="ECO:0000313" key="5">
    <source>
        <dbReference type="EMBL" id="TRW14445.1"/>
    </source>
</evidence>
<dbReference type="GO" id="GO:1903457">
    <property type="term" value="P:lactate catabolic process"/>
    <property type="evidence" value="ECO:0007669"/>
    <property type="project" value="TreeGrafter"/>
</dbReference>
<dbReference type="GO" id="GO:0004458">
    <property type="term" value="F:D-lactate dehydrogenase (cytochrome) activity"/>
    <property type="evidence" value="ECO:0007669"/>
    <property type="project" value="TreeGrafter"/>
</dbReference>
<organism evidence="5 6">
    <name type="scientific">Glacieibacterium frigidum</name>
    <dbReference type="NCBI Taxonomy" id="2593303"/>
    <lineage>
        <taxon>Bacteria</taxon>
        <taxon>Pseudomonadati</taxon>
        <taxon>Pseudomonadota</taxon>
        <taxon>Alphaproteobacteria</taxon>
        <taxon>Sphingomonadales</taxon>
        <taxon>Sphingosinicellaceae</taxon>
        <taxon>Glacieibacterium</taxon>
    </lineage>
</organism>
<keyword evidence="3" id="KW-0274">FAD</keyword>
<dbReference type="InterPro" id="IPR016169">
    <property type="entry name" value="FAD-bd_PCMH_sub2"/>
</dbReference>
<dbReference type="InterPro" id="IPR036318">
    <property type="entry name" value="FAD-bd_PCMH-like_sf"/>
</dbReference>
<evidence type="ECO:0000259" key="4">
    <source>
        <dbReference type="PROSITE" id="PS51387"/>
    </source>
</evidence>
<dbReference type="Gene3D" id="3.30.465.10">
    <property type="match status" value="1"/>
</dbReference>
<dbReference type="EMBL" id="VJWA01000002">
    <property type="protein sequence ID" value="TRW14445.1"/>
    <property type="molecule type" value="Genomic_DNA"/>
</dbReference>
<proteinExistence type="inferred from homology"/>
<comment type="similarity">
    <text evidence="1">Belongs to the FAD-binding oxidoreductase/transferase type 4 family.</text>
</comment>
<dbReference type="PANTHER" id="PTHR11748">
    <property type="entry name" value="D-LACTATE DEHYDROGENASE"/>
    <property type="match status" value="1"/>
</dbReference>
<accession>A0A552U898</accession>
<keyword evidence="6" id="KW-1185">Reference proteome</keyword>
<dbReference type="SUPFAM" id="SSF56176">
    <property type="entry name" value="FAD-binding/transporter-associated domain-like"/>
    <property type="match status" value="1"/>
</dbReference>
<dbReference type="PROSITE" id="PS51387">
    <property type="entry name" value="FAD_PCMH"/>
    <property type="match status" value="1"/>
</dbReference>
<dbReference type="RefSeq" id="WP_144237650.1">
    <property type="nucleotide sequence ID" value="NZ_VJWA01000002.1"/>
</dbReference>
<dbReference type="Pfam" id="PF01565">
    <property type="entry name" value="FAD_binding_4"/>
    <property type="match status" value="1"/>
</dbReference>
<keyword evidence="2" id="KW-0285">Flavoprotein</keyword>
<protein>
    <submittedName>
        <fullName evidence="5">FAD-binding oxidoreductase</fullName>
    </submittedName>
</protein>
<name>A0A552U898_9SPHN</name>
<comment type="caution">
    <text evidence="5">The sequence shown here is derived from an EMBL/GenBank/DDBJ whole genome shotgun (WGS) entry which is preliminary data.</text>
</comment>
<dbReference type="PANTHER" id="PTHR11748:SF111">
    <property type="entry name" value="D-LACTATE DEHYDROGENASE, MITOCHONDRIAL-RELATED"/>
    <property type="match status" value="1"/>
</dbReference>
<dbReference type="InterPro" id="IPR016164">
    <property type="entry name" value="FAD-linked_Oxase-like_C"/>
</dbReference>
<dbReference type="GO" id="GO:0008720">
    <property type="term" value="F:D-lactate dehydrogenase (NAD+) activity"/>
    <property type="evidence" value="ECO:0007669"/>
    <property type="project" value="TreeGrafter"/>
</dbReference>
<dbReference type="Proteomes" id="UP000317894">
    <property type="component" value="Unassembled WGS sequence"/>
</dbReference>
<dbReference type="InterPro" id="IPR006094">
    <property type="entry name" value="Oxid_FAD_bind_N"/>
</dbReference>
<evidence type="ECO:0000313" key="6">
    <source>
        <dbReference type="Proteomes" id="UP000317894"/>
    </source>
</evidence>
<feature type="domain" description="FAD-binding PCMH-type" evidence="4">
    <location>
        <begin position="53"/>
        <end position="240"/>
    </location>
</feature>
<dbReference type="InterPro" id="IPR016166">
    <property type="entry name" value="FAD-bd_PCMH"/>
</dbReference>
<dbReference type="OrthoDB" id="9811557at2"/>
<evidence type="ECO:0000256" key="2">
    <source>
        <dbReference type="ARBA" id="ARBA00022630"/>
    </source>
</evidence>
<dbReference type="SUPFAM" id="SSF55103">
    <property type="entry name" value="FAD-linked oxidases, C-terminal domain"/>
    <property type="match status" value="1"/>
</dbReference>